<name>A0ABD2WT08_9HYME</name>
<keyword evidence="2" id="KW-1185">Reference proteome</keyword>
<proteinExistence type="predicted"/>
<comment type="caution">
    <text evidence="1">The sequence shown here is derived from an EMBL/GenBank/DDBJ whole genome shotgun (WGS) entry which is preliminary data.</text>
</comment>
<protein>
    <submittedName>
        <fullName evidence="1">Uncharacterized protein</fullName>
    </submittedName>
</protein>
<reference evidence="1 2" key="1">
    <citation type="journal article" date="2024" name="bioRxiv">
        <title>A reference genome for Trichogramma kaykai: A tiny desert-dwelling parasitoid wasp with competing sex-ratio distorters.</title>
        <authorList>
            <person name="Culotta J."/>
            <person name="Lindsey A.R."/>
        </authorList>
    </citation>
    <scope>NUCLEOTIDE SEQUENCE [LARGE SCALE GENOMIC DNA]</scope>
    <source>
        <strain evidence="1 2">KSX58</strain>
    </source>
</reference>
<gene>
    <name evidence="1" type="ORF">TKK_009920</name>
</gene>
<accession>A0ABD2WT08</accession>
<organism evidence="1 2">
    <name type="scientific">Trichogramma kaykai</name>
    <dbReference type="NCBI Taxonomy" id="54128"/>
    <lineage>
        <taxon>Eukaryota</taxon>
        <taxon>Metazoa</taxon>
        <taxon>Ecdysozoa</taxon>
        <taxon>Arthropoda</taxon>
        <taxon>Hexapoda</taxon>
        <taxon>Insecta</taxon>
        <taxon>Pterygota</taxon>
        <taxon>Neoptera</taxon>
        <taxon>Endopterygota</taxon>
        <taxon>Hymenoptera</taxon>
        <taxon>Apocrita</taxon>
        <taxon>Proctotrupomorpha</taxon>
        <taxon>Chalcidoidea</taxon>
        <taxon>Trichogrammatidae</taxon>
        <taxon>Trichogramma</taxon>
    </lineage>
</organism>
<dbReference type="AlphaFoldDB" id="A0ABD2WT08"/>
<dbReference type="Proteomes" id="UP001627154">
    <property type="component" value="Unassembled WGS sequence"/>
</dbReference>
<evidence type="ECO:0000313" key="2">
    <source>
        <dbReference type="Proteomes" id="UP001627154"/>
    </source>
</evidence>
<evidence type="ECO:0000313" key="1">
    <source>
        <dbReference type="EMBL" id="KAL3396047.1"/>
    </source>
</evidence>
<dbReference type="EMBL" id="JBJJXI010000074">
    <property type="protein sequence ID" value="KAL3396047.1"/>
    <property type="molecule type" value="Genomic_DNA"/>
</dbReference>
<sequence length="142" mass="17002">MKVLRDRFNLQIENQRYEFIRHLHPLVRNWIDAVPNHRDIFREGDIESLLNLMYTEEGFRVLNDCQKSDLIVFLARTGYKDEPKVGEDDEPLLRRTTLVHRAARRDCTLYPICELFQIFNRFDANYVDEDGVTHFHIACRYG</sequence>